<name>A0A853F1Q1_9GAMM</name>
<dbReference type="Gene3D" id="3.40.50.300">
    <property type="entry name" value="P-loop containing nucleotide triphosphate hydrolases"/>
    <property type="match status" value="1"/>
</dbReference>
<evidence type="ECO:0000259" key="1">
    <source>
        <dbReference type="Pfam" id="PF13335"/>
    </source>
</evidence>
<proteinExistence type="predicted"/>
<evidence type="ECO:0000313" key="2">
    <source>
        <dbReference type="EMBL" id="NYT27582.1"/>
    </source>
</evidence>
<dbReference type="EMBL" id="JACCHT010000001">
    <property type="protein sequence ID" value="NYT27582.1"/>
    <property type="molecule type" value="Genomic_DNA"/>
</dbReference>
<organism evidence="2 3">
    <name type="scientific">Candidatus Thiodubiliella endoseptemdiera</name>
    <dbReference type="NCBI Taxonomy" id="2738886"/>
    <lineage>
        <taxon>Bacteria</taxon>
        <taxon>Pseudomonadati</taxon>
        <taxon>Pseudomonadota</taxon>
        <taxon>Gammaproteobacteria</taxon>
        <taxon>Candidatus Pseudothioglobaceae</taxon>
        <taxon>Candidatus Thiodubiliella</taxon>
    </lineage>
</organism>
<dbReference type="InterPro" id="IPR027417">
    <property type="entry name" value="P-loop_NTPase"/>
</dbReference>
<protein>
    <recommendedName>
        <fullName evidence="1">Mg chelatase-related protein C-terminal domain-containing protein</fullName>
    </recommendedName>
</protein>
<evidence type="ECO:0000313" key="3">
    <source>
        <dbReference type="Proteomes" id="UP000568751"/>
    </source>
</evidence>
<accession>A0A853F1Q1</accession>
<gene>
    <name evidence="2" type="ORF">H0A76_06605</name>
</gene>
<sequence>MTQRSQIVIIFSLERQGKVNDRLNSDEIDRLIVLSEDNKQLLEDVIDKLHLSARAYHRILKVARTIADLDQAQNIEQQHLIEAIGYRRFDG</sequence>
<dbReference type="Proteomes" id="UP000568751">
    <property type="component" value="Unassembled WGS sequence"/>
</dbReference>
<feature type="domain" description="Mg chelatase-related protein C-terminal" evidence="1">
    <location>
        <begin position="11"/>
        <end position="87"/>
    </location>
</feature>
<dbReference type="AlphaFoldDB" id="A0A853F1Q1"/>
<reference evidence="2 3" key="1">
    <citation type="submission" date="2020-05" db="EMBL/GenBank/DDBJ databases">
        <title>Horizontal transmission and recombination maintain forever young bacterial symbiont genomes.</title>
        <authorList>
            <person name="Russell S.L."/>
            <person name="Pepper-Tunick E."/>
            <person name="Svedberg J."/>
            <person name="Byrne A."/>
            <person name="Ruelas Castillo J."/>
            <person name="Vollmers C."/>
            <person name="Beinart R.A."/>
            <person name="Corbett-Detig R."/>
        </authorList>
    </citation>
    <scope>NUCLEOTIDE SEQUENCE [LARGE SCALE GENOMIC DNA]</scope>
    <source>
        <strain evidence="2">455</strain>
    </source>
</reference>
<dbReference type="InterPro" id="IPR025158">
    <property type="entry name" value="Mg_chelat-rel_C"/>
</dbReference>
<comment type="caution">
    <text evidence="2">The sequence shown here is derived from an EMBL/GenBank/DDBJ whole genome shotgun (WGS) entry which is preliminary data.</text>
</comment>
<dbReference type="Pfam" id="PF13335">
    <property type="entry name" value="Mg_chelatase_C"/>
    <property type="match status" value="1"/>
</dbReference>